<comment type="caution">
    <text evidence="2">The sequence shown here is derived from an EMBL/GenBank/DDBJ whole genome shotgun (WGS) entry which is preliminary data.</text>
</comment>
<dbReference type="EMBL" id="RCOS01000041">
    <property type="protein sequence ID" value="RSN77170.1"/>
    <property type="molecule type" value="Genomic_DNA"/>
</dbReference>
<dbReference type="SUPFAM" id="SSF109604">
    <property type="entry name" value="HD-domain/PDEase-like"/>
    <property type="match status" value="1"/>
</dbReference>
<evidence type="ECO:0000313" key="3">
    <source>
        <dbReference type="Proteomes" id="UP000277582"/>
    </source>
</evidence>
<organism evidence="2 3">
    <name type="scientific">Candidatus Methanodesulfokora washburnensis</name>
    <dbReference type="NCBI Taxonomy" id="2478471"/>
    <lineage>
        <taxon>Archaea</taxon>
        <taxon>Thermoproteota</taxon>
        <taxon>Candidatus Korarchaeia</taxon>
        <taxon>Candidatus Korarchaeia incertae sedis</taxon>
        <taxon>Candidatus Methanodesulfokora</taxon>
    </lineage>
</organism>
<accession>A0A3R9QZB2</accession>
<keyword evidence="1" id="KW-0175">Coiled coil</keyword>
<keyword evidence="3" id="KW-1185">Reference proteome</keyword>
<dbReference type="AlphaFoldDB" id="A0A3R9QZB2"/>
<dbReference type="Proteomes" id="UP000277582">
    <property type="component" value="Unassembled WGS sequence"/>
</dbReference>
<evidence type="ECO:0000256" key="1">
    <source>
        <dbReference type="SAM" id="Coils"/>
    </source>
</evidence>
<evidence type="ECO:0000313" key="2">
    <source>
        <dbReference type="EMBL" id="RSN77170.1"/>
    </source>
</evidence>
<reference evidence="2 3" key="1">
    <citation type="submission" date="2018-10" db="EMBL/GenBank/DDBJ databases">
        <title>Co-occurring genomic capacity for anaerobic methane metabolism and dissimilatory sulfite reduction discovered in the Korarchaeota.</title>
        <authorList>
            <person name="Mckay L.J."/>
            <person name="Dlakic M."/>
            <person name="Fields M.W."/>
            <person name="Delmont T.O."/>
            <person name="Eren A.M."/>
            <person name="Jay Z.J."/>
            <person name="Klingelsmith K.B."/>
            <person name="Rusch D.B."/>
            <person name="Inskeep W.P."/>
        </authorList>
    </citation>
    <scope>NUCLEOTIDE SEQUENCE [LARGE SCALE GENOMIC DNA]</scope>
    <source>
        <strain evidence="2 3">MDKW</strain>
    </source>
</reference>
<proteinExistence type="predicted"/>
<protein>
    <submittedName>
        <fullName evidence="2">HD domain-containing protein</fullName>
    </submittedName>
</protein>
<name>A0A3R9QZB2_9CREN</name>
<sequence length="435" mass="51304">MMKSEIYTSFHPIEDINSFEENDGEKWKDHIRDMVSGSTSEVIKAVDDMLKVITNLPIELQPYPYYTEHFRTHPRNVLRLAFEIMSIKPEIFDEKDVLIITLATLIHDLGQLPPGKGKKKGEPERLKKLFITGNRRKGKIAELLEKEKDLKRIFFKEDDLTTLGQIILYIAMYHPKHMPLDNKYLENADQYVKECHIKNDKAWKEIKNKFEKMGEEIKKKNNLHNKLKKTFGEEEIQHYLKLAAILKLADGCDVQIYRDINKFTYSYKIDYIFKKLKDKDKRRKSINAYLRDICIKNVKIKRIKISGDTAVEDNNSGDNYVVMIANFEEENGSISTDIYEKILNYLKRKEETSYIIEQLERIIKNREEEINGKRIKELLEDAFIDVCTEFLLARKYLIDGREEDEDINIKGVIIAYEKNKNEYKIIDGFHLQVDS</sequence>
<feature type="coiled-coil region" evidence="1">
    <location>
        <begin position="349"/>
        <end position="376"/>
    </location>
</feature>
<gene>
    <name evidence="2" type="ORF">D6D85_02930</name>
</gene>